<keyword evidence="3" id="KW-1185">Reference proteome</keyword>
<comment type="caution">
    <text evidence="2">The sequence shown here is derived from an EMBL/GenBank/DDBJ whole genome shotgun (WGS) entry which is preliminary data.</text>
</comment>
<dbReference type="Pfam" id="PF06985">
    <property type="entry name" value="HET"/>
    <property type="match status" value="1"/>
</dbReference>
<dbReference type="InterPro" id="IPR010730">
    <property type="entry name" value="HET"/>
</dbReference>
<reference evidence="2" key="1">
    <citation type="journal article" date="2023" name="Mol. Phylogenet. Evol.">
        <title>Genome-scale phylogeny and comparative genomics of the fungal order Sordariales.</title>
        <authorList>
            <person name="Hensen N."/>
            <person name="Bonometti L."/>
            <person name="Westerberg I."/>
            <person name="Brannstrom I.O."/>
            <person name="Guillou S."/>
            <person name="Cros-Aarteil S."/>
            <person name="Calhoun S."/>
            <person name="Haridas S."/>
            <person name="Kuo A."/>
            <person name="Mondo S."/>
            <person name="Pangilinan J."/>
            <person name="Riley R."/>
            <person name="LaButti K."/>
            <person name="Andreopoulos B."/>
            <person name="Lipzen A."/>
            <person name="Chen C."/>
            <person name="Yan M."/>
            <person name="Daum C."/>
            <person name="Ng V."/>
            <person name="Clum A."/>
            <person name="Steindorff A."/>
            <person name="Ohm R.A."/>
            <person name="Martin F."/>
            <person name="Silar P."/>
            <person name="Natvig D.O."/>
            <person name="Lalanne C."/>
            <person name="Gautier V."/>
            <person name="Ament-Velasquez S.L."/>
            <person name="Kruys A."/>
            <person name="Hutchinson M.I."/>
            <person name="Powell A.J."/>
            <person name="Barry K."/>
            <person name="Miller A.N."/>
            <person name="Grigoriev I.V."/>
            <person name="Debuchy R."/>
            <person name="Gladieux P."/>
            <person name="Hiltunen Thoren M."/>
            <person name="Johannesson H."/>
        </authorList>
    </citation>
    <scope>NUCLEOTIDE SEQUENCE</scope>
    <source>
        <strain evidence="2">CBS 232.78</strain>
    </source>
</reference>
<evidence type="ECO:0000259" key="1">
    <source>
        <dbReference type="Pfam" id="PF06985"/>
    </source>
</evidence>
<dbReference type="Proteomes" id="UP001285441">
    <property type="component" value="Unassembled WGS sequence"/>
</dbReference>
<name>A0AAE0NXY0_9PEZI</name>
<evidence type="ECO:0000313" key="3">
    <source>
        <dbReference type="Proteomes" id="UP001285441"/>
    </source>
</evidence>
<protein>
    <submittedName>
        <fullName evidence="2">Heterokaryon incompatibility protein-domain-containing protein</fullName>
    </submittedName>
</protein>
<gene>
    <name evidence="2" type="ORF">B0H63DRAFT_556940</name>
</gene>
<evidence type="ECO:0000313" key="2">
    <source>
        <dbReference type="EMBL" id="KAK3389853.1"/>
    </source>
</evidence>
<dbReference type="EMBL" id="JAULSW010000002">
    <property type="protein sequence ID" value="KAK3389853.1"/>
    <property type="molecule type" value="Genomic_DNA"/>
</dbReference>
<proteinExistence type="predicted"/>
<organism evidence="2 3">
    <name type="scientific">Podospora didyma</name>
    <dbReference type="NCBI Taxonomy" id="330526"/>
    <lineage>
        <taxon>Eukaryota</taxon>
        <taxon>Fungi</taxon>
        <taxon>Dikarya</taxon>
        <taxon>Ascomycota</taxon>
        <taxon>Pezizomycotina</taxon>
        <taxon>Sordariomycetes</taxon>
        <taxon>Sordariomycetidae</taxon>
        <taxon>Sordariales</taxon>
        <taxon>Podosporaceae</taxon>
        <taxon>Podospora</taxon>
    </lineage>
</organism>
<sequence length="419" mass="46628">MAPFIYHRLEQNRKQIRILILKPAPNESDTIECELQTADLDDGSASYEALSYVWGSHKDPAAKIMLQGSEHTARPSLALALRHLRYKGRSRRLWVDAICINQNNLDERAAQVKIMREIYTRSETTVSWLGEAADESDDAMELIRALGDWTHEHHDEIFEYSSDDAGGDGNDQVTIPAEDGSIQTAADNWPAVCRLLERPYWTRVWIIQELAARGKLTKADGRICCGTKEVGRVQFGSFCGLILLLIMSGKTYRLGGTYETDEPAKSMLARGHPPGLSMVQTLAACTGEPKQDLNFLLRISARVEATDPRDKLFALLGLAADGDVLTPDYTKGYDEVLVDFVVSHIQRSRKFALNLQTTMAKRTFIVLEDEKMGVGPFLAQPGDIVAVYTLVGDAYVHRAMHGDFVKGLGPEDGQIFEVI</sequence>
<accession>A0AAE0NXY0</accession>
<dbReference type="PANTHER" id="PTHR24148">
    <property type="entry name" value="ANKYRIN REPEAT DOMAIN-CONTAINING PROTEIN 39 HOMOLOG-RELATED"/>
    <property type="match status" value="1"/>
</dbReference>
<feature type="domain" description="Heterokaryon incompatibility" evidence="1">
    <location>
        <begin position="47"/>
        <end position="209"/>
    </location>
</feature>
<dbReference type="AlphaFoldDB" id="A0AAE0NXY0"/>
<dbReference type="InterPro" id="IPR052895">
    <property type="entry name" value="HetReg/Transcr_Mod"/>
</dbReference>
<dbReference type="PANTHER" id="PTHR24148:SF64">
    <property type="entry name" value="HETEROKARYON INCOMPATIBILITY DOMAIN-CONTAINING PROTEIN"/>
    <property type="match status" value="1"/>
</dbReference>
<reference evidence="2" key="2">
    <citation type="submission" date="2023-06" db="EMBL/GenBank/DDBJ databases">
        <authorList>
            <consortium name="Lawrence Berkeley National Laboratory"/>
            <person name="Haridas S."/>
            <person name="Hensen N."/>
            <person name="Bonometti L."/>
            <person name="Westerberg I."/>
            <person name="Brannstrom I.O."/>
            <person name="Guillou S."/>
            <person name="Cros-Aarteil S."/>
            <person name="Calhoun S."/>
            <person name="Kuo A."/>
            <person name="Mondo S."/>
            <person name="Pangilinan J."/>
            <person name="Riley R."/>
            <person name="LaButti K."/>
            <person name="Andreopoulos B."/>
            <person name="Lipzen A."/>
            <person name="Chen C."/>
            <person name="Yanf M."/>
            <person name="Daum C."/>
            <person name="Ng V."/>
            <person name="Clum A."/>
            <person name="Steindorff A."/>
            <person name="Ohm R."/>
            <person name="Martin F."/>
            <person name="Silar P."/>
            <person name="Natvig D."/>
            <person name="Lalanne C."/>
            <person name="Gautier V."/>
            <person name="Ament-velasquez S.L."/>
            <person name="Kruys A."/>
            <person name="Hutchinson M.I."/>
            <person name="Powell A.J."/>
            <person name="Barry K."/>
            <person name="Miller A.N."/>
            <person name="Grigoriev I.V."/>
            <person name="Debuchy R."/>
            <person name="Gladieux P."/>
            <person name="Thoren M.H."/>
            <person name="Johannesson H."/>
        </authorList>
    </citation>
    <scope>NUCLEOTIDE SEQUENCE</scope>
    <source>
        <strain evidence="2">CBS 232.78</strain>
    </source>
</reference>